<keyword evidence="1" id="KW-0812">Transmembrane</keyword>
<keyword evidence="1" id="KW-1133">Transmembrane helix</keyword>
<gene>
    <name evidence="2" type="ORF">L596_030777</name>
</gene>
<dbReference type="Proteomes" id="UP000298663">
    <property type="component" value="Unassembled WGS sequence"/>
</dbReference>
<keyword evidence="3" id="KW-1185">Reference proteome</keyword>
<dbReference type="EMBL" id="AZBU02000015">
    <property type="protein sequence ID" value="TKR57525.1"/>
    <property type="molecule type" value="Genomic_DNA"/>
</dbReference>
<evidence type="ECO:0000313" key="2">
    <source>
        <dbReference type="EMBL" id="TKR57525.1"/>
    </source>
</evidence>
<evidence type="ECO:0000256" key="1">
    <source>
        <dbReference type="SAM" id="Phobius"/>
    </source>
</evidence>
<feature type="transmembrane region" description="Helical" evidence="1">
    <location>
        <begin position="33"/>
        <end position="53"/>
    </location>
</feature>
<sequence>MPETVNSLAFAALILALSRPTAPRRWQQTKGVPVAVVVVFAVAFVISFASTSLKGRKVPTSSPVPTPLLPLLVFC</sequence>
<name>A0A4V5ZWU7_STECR</name>
<evidence type="ECO:0000313" key="3">
    <source>
        <dbReference type="Proteomes" id="UP000298663"/>
    </source>
</evidence>
<dbReference type="AlphaFoldDB" id="A0A4V5ZWU7"/>
<proteinExistence type="predicted"/>
<accession>A0A4V5ZWU7</accession>
<organism evidence="2 3">
    <name type="scientific">Steinernema carpocapsae</name>
    <name type="common">Entomopathogenic nematode</name>
    <dbReference type="NCBI Taxonomy" id="34508"/>
    <lineage>
        <taxon>Eukaryota</taxon>
        <taxon>Metazoa</taxon>
        <taxon>Ecdysozoa</taxon>
        <taxon>Nematoda</taxon>
        <taxon>Chromadorea</taxon>
        <taxon>Rhabditida</taxon>
        <taxon>Tylenchina</taxon>
        <taxon>Panagrolaimomorpha</taxon>
        <taxon>Strongyloidoidea</taxon>
        <taxon>Steinernematidae</taxon>
        <taxon>Steinernema</taxon>
    </lineage>
</organism>
<comment type="caution">
    <text evidence="2">The sequence shown here is derived from an EMBL/GenBank/DDBJ whole genome shotgun (WGS) entry which is preliminary data.</text>
</comment>
<reference evidence="2 3" key="2">
    <citation type="journal article" date="2019" name="G3 (Bethesda)">
        <title>Hybrid Assembly of the Genome of the Entomopathogenic Nematode Steinernema carpocapsae Identifies the X-Chromosome.</title>
        <authorList>
            <person name="Serra L."/>
            <person name="Macchietto M."/>
            <person name="Macias-Munoz A."/>
            <person name="McGill C.J."/>
            <person name="Rodriguez I.M."/>
            <person name="Rodriguez B."/>
            <person name="Murad R."/>
            <person name="Mortazavi A."/>
        </authorList>
    </citation>
    <scope>NUCLEOTIDE SEQUENCE [LARGE SCALE GENOMIC DNA]</scope>
    <source>
        <strain evidence="2 3">ALL</strain>
    </source>
</reference>
<keyword evidence="1" id="KW-0472">Membrane</keyword>
<reference evidence="2 3" key="1">
    <citation type="journal article" date="2015" name="Genome Biol.">
        <title>Comparative genomics of Steinernema reveals deeply conserved gene regulatory networks.</title>
        <authorList>
            <person name="Dillman A.R."/>
            <person name="Macchietto M."/>
            <person name="Porter C.F."/>
            <person name="Rogers A."/>
            <person name="Williams B."/>
            <person name="Antoshechkin I."/>
            <person name="Lee M.M."/>
            <person name="Goodwin Z."/>
            <person name="Lu X."/>
            <person name="Lewis E.E."/>
            <person name="Goodrich-Blair H."/>
            <person name="Stock S.P."/>
            <person name="Adams B.J."/>
            <person name="Sternberg P.W."/>
            <person name="Mortazavi A."/>
        </authorList>
    </citation>
    <scope>NUCLEOTIDE SEQUENCE [LARGE SCALE GENOMIC DNA]</scope>
    <source>
        <strain evidence="2 3">ALL</strain>
    </source>
</reference>
<protein>
    <submittedName>
        <fullName evidence="2">Uncharacterized protein</fullName>
    </submittedName>
</protein>